<dbReference type="EMBL" id="JABEZU010000004">
    <property type="protein sequence ID" value="NOV98786.1"/>
    <property type="molecule type" value="Genomic_DNA"/>
</dbReference>
<organism evidence="2 3">
    <name type="scientific">Isoptericola halotolerans</name>
    <dbReference type="NCBI Taxonomy" id="300560"/>
    <lineage>
        <taxon>Bacteria</taxon>
        <taxon>Bacillati</taxon>
        <taxon>Actinomycetota</taxon>
        <taxon>Actinomycetes</taxon>
        <taxon>Micrococcales</taxon>
        <taxon>Promicromonosporaceae</taxon>
        <taxon>Isoptericola</taxon>
    </lineage>
</organism>
<dbReference type="RefSeq" id="WP_171784966.1">
    <property type="nucleotide sequence ID" value="NZ_BAAAML010000002.1"/>
</dbReference>
<keyword evidence="1" id="KW-1133">Transmembrane helix</keyword>
<name>A0ABX2A849_9MICO</name>
<gene>
    <name evidence="2" type="ORF">HDG69_003381</name>
</gene>
<evidence type="ECO:0000313" key="2">
    <source>
        <dbReference type="EMBL" id="NOV98786.1"/>
    </source>
</evidence>
<keyword evidence="1" id="KW-0812">Transmembrane</keyword>
<dbReference type="Proteomes" id="UP000757540">
    <property type="component" value="Unassembled WGS sequence"/>
</dbReference>
<keyword evidence="1" id="KW-0472">Membrane</keyword>
<evidence type="ECO:0000256" key="1">
    <source>
        <dbReference type="SAM" id="Phobius"/>
    </source>
</evidence>
<evidence type="ECO:0000313" key="3">
    <source>
        <dbReference type="Proteomes" id="UP000757540"/>
    </source>
</evidence>
<feature type="transmembrane region" description="Helical" evidence="1">
    <location>
        <begin position="55"/>
        <end position="77"/>
    </location>
</feature>
<comment type="caution">
    <text evidence="2">The sequence shown here is derived from an EMBL/GenBank/DDBJ whole genome shotgun (WGS) entry which is preliminary data.</text>
</comment>
<reference evidence="2 3" key="1">
    <citation type="submission" date="2020-05" db="EMBL/GenBank/DDBJ databases">
        <title>Genomic Encyclopedia of Type Strains, Phase III (KMG-III): the genomes of soil and plant-associated and newly described type strains.</title>
        <authorList>
            <person name="Whitman W."/>
        </authorList>
    </citation>
    <scope>NUCLEOTIDE SEQUENCE [LARGE SCALE GENOMIC DNA]</scope>
    <source>
        <strain evidence="2 3">KCTC 19046</strain>
    </source>
</reference>
<keyword evidence="3" id="KW-1185">Reference proteome</keyword>
<proteinExistence type="predicted"/>
<accession>A0ABX2A849</accession>
<protein>
    <submittedName>
        <fullName evidence="2">Uncharacterized protein</fullName>
    </submittedName>
</protein>
<sequence length="84" mass="8941">MRSETLRRTARGVAVVAALLAVADGFRWGNRWYVSTMFGGARSGNDLAAERLAGAHGALVACLCWLSLAIVAAVVGWQLRVVRA</sequence>